<sequence length="96" mass="10530">MLVRSSSQATINLDDPPTKRPLGVKAAKGASSKRTIVDGKALSEFQTMWSIKEKDLGGKETLSKMGLLDRLIAKTEPLSEEEESLKKKLITEMLAN</sequence>
<evidence type="ECO:0000313" key="3">
    <source>
        <dbReference type="Proteomes" id="UP000712600"/>
    </source>
</evidence>
<evidence type="ECO:0000256" key="1">
    <source>
        <dbReference type="SAM" id="MobiDB-lite"/>
    </source>
</evidence>
<dbReference type="AlphaFoldDB" id="A0A8S9RFS8"/>
<proteinExistence type="predicted"/>
<dbReference type="Proteomes" id="UP000712600">
    <property type="component" value="Unassembled WGS sequence"/>
</dbReference>
<dbReference type="EMBL" id="QGKX02000095">
    <property type="protein sequence ID" value="KAF3571773.1"/>
    <property type="molecule type" value="Genomic_DNA"/>
</dbReference>
<organism evidence="2 3">
    <name type="scientific">Brassica cretica</name>
    <name type="common">Mustard</name>
    <dbReference type="NCBI Taxonomy" id="69181"/>
    <lineage>
        <taxon>Eukaryota</taxon>
        <taxon>Viridiplantae</taxon>
        <taxon>Streptophyta</taxon>
        <taxon>Embryophyta</taxon>
        <taxon>Tracheophyta</taxon>
        <taxon>Spermatophyta</taxon>
        <taxon>Magnoliopsida</taxon>
        <taxon>eudicotyledons</taxon>
        <taxon>Gunneridae</taxon>
        <taxon>Pentapetalae</taxon>
        <taxon>rosids</taxon>
        <taxon>malvids</taxon>
        <taxon>Brassicales</taxon>
        <taxon>Brassicaceae</taxon>
        <taxon>Brassiceae</taxon>
        <taxon>Brassica</taxon>
    </lineage>
</organism>
<name>A0A8S9RFS8_BRACR</name>
<gene>
    <name evidence="2" type="ORF">F2Q69_00060300</name>
</gene>
<reference evidence="2" key="1">
    <citation type="submission" date="2019-12" db="EMBL/GenBank/DDBJ databases">
        <title>Genome sequencing and annotation of Brassica cretica.</title>
        <authorList>
            <person name="Studholme D.J."/>
            <person name="Sarris P."/>
        </authorList>
    </citation>
    <scope>NUCLEOTIDE SEQUENCE</scope>
    <source>
        <strain evidence="2">PFS-109/04</strain>
        <tissue evidence="2">Leaf</tissue>
    </source>
</reference>
<feature type="compositionally biased region" description="Polar residues" evidence="1">
    <location>
        <begin position="1"/>
        <end position="11"/>
    </location>
</feature>
<protein>
    <submittedName>
        <fullName evidence="2">Uncharacterized protein</fullName>
    </submittedName>
</protein>
<comment type="caution">
    <text evidence="2">The sequence shown here is derived from an EMBL/GenBank/DDBJ whole genome shotgun (WGS) entry which is preliminary data.</text>
</comment>
<feature type="region of interest" description="Disordered" evidence="1">
    <location>
        <begin position="1"/>
        <end position="27"/>
    </location>
</feature>
<accession>A0A8S9RFS8</accession>
<evidence type="ECO:0000313" key="2">
    <source>
        <dbReference type="EMBL" id="KAF3571773.1"/>
    </source>
</evidence>